<dbReference type="PROSITE" id="PS00061">
    <property type="entry name" value="ADH_SHORT"/>
    <property type="match status" value="1"/>
</dbReference>
<dbReference type="SUPFAM" id="SSF51735">
    <property type="entry name" value="NAD(P)-binding Rossmann-fold domains"/>
    <property type="match status" value="1"/>
</dbReference>
<dbReference type="RefSeq" id="WP_004582111.1">
    <property type="nucleotide sequence ID" value="NZ_AP028878.1"/>
</dbReference>
<keyword evidence="2" id="KW-0560">Oxidoreductase</keyword>
<dbReference type="PATRIC" id="fig|626887.3.peg.4180"/>
<protein>
    <submittedName>
        <fullName evidence="3">SDR family NAD(P)-dependent oxidoreductase</fullName>
    </submittedName>
</protein>
<dbReference type="EMBL" id="APLQ01000014">
    <property type="protein sequence ID" value="ENO13890.1"/>
    <property type="molecule type" value="Genomic_DNA"/>
</dbReference>
<dbReference type="GO" id="GO:0016491">
    <property type="term" value="F:oxidoreductase activity"/>
    <property type="evidence" value="ECO:0007669"/>
    <property type="project" value="UniProtKB-KW"/>
</dbReference>
<comment type="similarity">
    <text evidence="1">Belongs to the short-chain dehydrogenases/reductases (SDR) family.</text>
</comment>
<dbReference type="eggNOG" id="COG0300">
    <property type="taxonomic scope" value="Bacteria"/>
</dbReference>
<dbReference type="PANTHER" id="PTHR44196:SF1">
    <property type="entry name" value="DEHYDROGENASE_REDUCTASE SDR FAMILY MEMBER 7B"/>
    <property type="match status" value="1"/>
</dbReference>
<dbReference type="PRINTS" id="PR00081">
    <property type="entry name" value="GDHRDH"/>
</dbReference>
<dbReference type="InterPro" id="IPR036291">
    <property type="entry name" value="NAD(P)-bd_dom_sf"/>
</dbReference>
<dbReference type="Proteomes" id="UP000013165">
    <property type="component" value="Unassembled WGS sequence"/>
</dbReference>
<evidence type="ECO:0000313" key="4">
    <source>
        <dbReference type="Proteomes" id="UP000013165"/>
    </source>
</evidence>
<dbReference type="GO" id="GO:0016020">
    <property type="term" value="C:membrane"/>
    <property type="evidence" value="ECO:0007669"/>
    <property type="project" value="TreeGrafter"/>
</dbReference>
<organism evidence="3 4">
    <name type="scientific">Marinobacter nanhaiticus D15-8W</name>
    <dbReference type="NCBI Taxonomy" id="626887"/>
    <lineage>
        <taxon>Bacteria</taxon>
        <taxon>Pseudomonadati</taxon>
        <taxon>Pseudomonadota</taxon>
        <taxon>Gammaproteobacteria</taxon>
        <taxon>Pseudomonadales</taxon>
        <taxon>Marinobacteraceae</taxon>
        <taxon>Marinobacter</taxon>
    </lineage>
</organism>
<name>N6VUQ0_9GAMM</name>
<dbReference type="STRING" id="626887.J057_20880"/>
<evidence type="ECO:0000256" key="2">
    <source>
        <dbReference type="ARBA" id="ARBA00023002"/>
    </source>
</evidence>
<dbReference type="Gene3D" id="3.40.50.720">
    <property type="entry name" value="NAD(P)-binding Rossmann-like Domain"/>
    <property type="match status" value="1"/>
</dbReference>
<dbReference type="HOGENOM" id="CLU_010194_2_1_6"/>
<evidence type="ECO:0000313" key="3">
    <source>
        <dbReference type="EMBL" id="ENO13890.1"/>
    </source>
</evidence>
<keyword evidence="4" id="KW-1185">Reference proteome</keyword>
<dbReference type="OrthoDB" id="335726at2"/>
<dbReference type="InterPro" id="IPR002347">
    <property type="entry name" value="SDR_fam"/>
</dbReference>
<accession>N6VUQ0</accession>
<proteinExistence type="inferred from homology"/>
<dbReference type="InterPro" id="IPR020904">
    <property type="entry name" value="Sc_DH/Rdtase_CS"/>
</dbReference>
<dbReference type="Pfam" id="PF00106">
    <property type="entry name" value="adh_short"/>
    <property type="match status" value="1"/>
</dbReference>
<reference evidence="3 4" key="1">
    <citation type="journal article" date="2013" name="Genome Announc.">
        <title>Genome Sequence of the Polycyclic Aromatic Hydrocarbon-Degrading Bacterium Strain Marinobacter nanhaiticus D15-8WT.</title>
        <authorList>
            <person name="Cui Z."/>
            <person name="Gao W."/>
            <person name="Li Q."/>
            <person name="Xu G."/>
            <person name="Zheng L."/>
        </authorList>
    </citation>
    <scope>NUCLEOTIDE SEQUENCE [LARGE SCALE GENOMIC DNA]</scope>
    <source>
        <strain evidence="3 4">D15-8W</strain>
    </source>
</reference>
<gene>
    <name evidence="3" type="ORF">J057_20880</name>
</gene>
<comment type="caution">
    <text evidence="3">The sequence shown here is derived from an EMBL/GenBank/DDBJ whole genome shotgun (WGS) entry which is preliminary data.</text>
</comment>
<evidence type="ECO:0000256" key="1">
    <source>
        <dbReference type="ARBA" id="ARBA00006484"/>
    </source>
</evidence>
<dbReference type="PANTHER" id="PTHR44196">
    <property type="entry name" value="DEHYDROGENASE/REDUCTASE SDR FAMILY MEMBER 7B"/>
    <property type="match status" value="1"/>
</dbReference>
<dbReference type="AlphaFoldDB" id="N6VUQ0"/>
<sequence length="266" mass="29328">MSERHHVLDVPATIWLTGATSGIGNHLAEALLRDGHHLIASGRRREPLEQLASRFPHQVTVAPADTTDAHDLTRLKETFEAQAPVQMAILNAGTCEYLDVRHFSAEIVEKNMTTNFTGSVRSVEAVLPALREARQQDLPAHLVIVSSSAWWFPFGRAEGYGASKAALTYFAQSLRADLALEGIKVTVVSPGFVKTPLTERNDFPMPFLIQPNDAADRILKGLKKGATEIDFPKRFTLTLKLLGALPQRLVDAMAARMTRKSREDNP</sequence>